<keyword evidence="2" id="KW-0949">S-adenosyl-L-methionine</keyword>
<dbReference type="AlphaFoldDB" id="A0A941E0K0"/>
<evidence type="ECO:0000256" key="1">
    <source>
        <dbReference type="ARBA" id="ARBA00022603"/>
    </source>
</evidence>
<dbReference type="PANTHER" id="PTHR18895:SF74">
    <property type="entry name" value="MTRF1L RELEASE FACTOR GLUTAMINE METHYLTRANSFERASE"/>
    <property type="match status" value="1"/>
</dbReference>
<evidence type="ECO:0000259" key="3">
    <source>
        <dbReference type="Pfam" id="PF05175"/>
    </source>
</evidence>
<dbReference type="InterPro" id="IPR002052">
    <property type="entry name" value="DNA_methylase_N6_adenine_CS"/>
</dbReference>
<dbReference type="Gene3D" id="3.40.50.150">
    <property type="entry name" value="Vaccinia Virus protein VP39"/>
    <property type="match status" value="1"/>
</dbReference>
<dbReference type="InterPro" id="IPR007848">
    <property type="entry name" value="Small_mtfrase_dom"/>
</dbReference>
<evidence type="ECO:0000313" key="5">
    <source>
        <dbReference type="Proteomes" id="UP000678545"/>
    </source>
</evidence>
<reference evidence="4" key="1">
    <citation type="submission" date="2021-04" db="EMBL/GenBank/DDBJ databases">
        <title>novel species isolated from subtropical streams in China.</title>
        <authorList>
            <person name="Lu H."/>
        </authorList>
    </citation>
    <scope>NUCLEOTIDE SEQUENCE</scope>
    <source>
        <strain evidence="4">FT137W</strain>
    </source>
</reference>
<dbReference type="RefSeq" id="WP_212674232.1">
    <property type="nucleotide sequence ID" value="NZ_JAGSPJ010000001.1"/>
</dbReference>
<keyword evidence="5" id="KW-1185">Reference proteome</keyword>
<dbReference type="GO" id="GO:0036009">
    <property type="term" value="F:protein-glutamine N-methyltransferase activity"/>
    <property type="evidence" value="ECO:0007669"/>
    <property type="project" value="TreeGrafter"/>
</dbReference>
<gene>
    <name evidence="4" type="ORF">KDM90_03885</name>
</gene>
<dbReference type="PROSITE" id="PS00092">
    <property type="entry name" value="N6_MTASE"/>
    <property type="match status" value="1"/>
</dbReference>
<protein>
    <submittedName>
        <fullName evidence="4">Class I SAM-dependent methyltransferase</fullName>
    </submittedName>
</protein>
<feature type="domain" description="Methyltransferase small" evidence="3">
    <location>
        <begin position="205"/>
        <end position="319"/>
    </location>
</feature>
<name>A0A941E0K0_9BURK</name>
<dbReference type="CDD" id="cd02440">
    <property type="entry name" value="AdoMet_MTases"/>
    <property type="match status" value="1"/>
</dbReference>
<dbReference type="GO" id="GO:0032259">
    <property type="term" value="P:methylation"/>
    <property type="evidence" value="ECO:0007669"/>
    <property type="project" value="UniProtKB-KW"/>
</dbReference>
<dbReference type="SUPFAM" id="SSF53335">
    <property type="entry name" value="S-adenosyl-L-methionine-dependent methyltransferases"/>
    <property type="match status" value="1"/>
</dbReference>
<dbReference type="InterPro" id="IPR029063">
    <property type="entry name" value="SAM-dependent_MTases_sf"/>
</dbReference>
<proteinExistence type="predicted"/>
<keyword evidence="1 4" id="KW-0489">Methyltransferase</keyword>
<keyword evidence="1 4" id="KW-0808">Transferase</keyword>
<dbReference type="GO" id="GO:0003676">
    <property type="term" value="F:nucleic acid binding"/>
    <property type="evidence" value="ECO:0007669"/>
    <property type="project" value="InterPro"/>
</dbReference>
<dbReference type="InterPro" id="IPR050320">
    <property type="entry name" value="N5-glutamine_MTase"/>
</dbReference>
<dbReference type="Proteomes" id="UP000678545">
    <property type="component" value="Unassembled WGS sequence"/>
</dbReference>
<accession>A0A941E0K0</accession>
<evidence type="ECO:0000256" key="2">
    <source>
        <dbReference type="ARBA" id="ARBA00022691"/>
    </source>
</evidence>
<dbReference type="PANTHER" id="PTHR18895">
    <property type="entry name" value="HEMK METHYLTRANSFERASE"/>
    <property type="match status" value="1"/>
</dbReference>
<comment type="caution">
    <text evidence="4">The sequence shown here is derived from an EMBL/GenBank/DDBJ whole genome shotgun (WGS) entry which is preliminary data.</text>
</comment>
<evidence type="ECO:0000313" key="4">
    <source>
        <dbReference type="EMBL" id="MBR7799131.1"/>
    </source>
</evidence>
<dbReference type="EMBL" id="JAGSPJ010000001">
    <property type="protein sequence ID" value="MBR7799131.1"/>
    <property type="molecule type" value="Genomic_DNA"/>
</dbReference>
<organism evidence="4 5">
    <name type="scientific">Undibacterium fentianense</name>
    <dbReference type="NCBI Taxonomy" id="2828728"/>
    <lineage>
        <taxon>Bacteria</taxon>
        <taxon>Pseudomonadati</taxon>
        <taxon>Pseudomonadota</taxon>
        <taxon>Betaproteobacteria</taxon>
        <taxon>Burkholderiales</taxon>
        <taxon>Oxalobacteraceae</taxon>
        <taxon>Undibacterium</taxon>
    </lineage>
</organism>
<dbReference type="Pfam" id="PF05175">
    <property type="entry name" value="MTS"/>
    <property type="match status" value="1"/>
</dbReference>
<sequence length="384" mass="43363">MTTLNSTLNWVENDAQQSLLWRSENLQRAPKQVQVADDTMKAENAYRLACEGTALLWRGDFQNAKNLLQAIARRIDRRPSKTKVKPEHETLHPSQIFHLHRQAQAHRARVLSMLIIPIQADFFIPLRRAPNVVEACIEAYGSSAEDFAISLRELLGVIGAHEWRKNGVHIPALNAKIHPHYAVFSPVRGEYLDLISKAPLPSLELAFDIGTGSGVIAALLAHRGVKKILATDQDQRALACAEENLSKLGLLAQVELLQQDMFPEGLAPLIVCNPPWIPARPNAPIEYAIYDPESRMLKRFLLEVGKHLERNGEAWLVMSDLAEHLGLRTTSDLWTWIDAGELEVIGKLDIRPSHHKSQQSQDPLQKARQAEITSLWRLRRKQNR</sequence>